<feature type="region of interest" description="Disordered" evidence="1">
    <location>
        <begin position="74"/>
        <end position="96"/>
    </location>
</feature>
<protein>
    <submittedName>
        <fullName evidence="2">Uncharacterized protein</fullName>
    </submittedName>
</protein>
<accession>A0ABV8SIQ9</accession>
<proteinExistence type="predicted"/>
<name>A0ABV8SIQ9_9BACL</name>
<dbReference type="EMBL" id="JBHSED010000074">
    <property type="protein sequence ID" value="MFC4307438.1"/>
    <property type="molecule type" value="Genomic_DNA"/>
</dbReference>
<gene>
    <name evidence="2" type="ORF">ACFO1S_28825</name>
</gene>
<organism evidence="2 3">
    <name type="scientific">Cohnella boryungensis</name>
    <dbReference type="NCBI Taxonomy" id="768479"/>
    <lineage>
        <taxon>Bacteria</taxon>
        <taxon>Bacillati</taxon>
        <taxon>Bacillota</taxon>
        <taxon>Bacilli</taxon>
        <taxon>Bacillales</taxon>
        <taxon>Paenibacillaceae</taxon>
        <taxon>Cohnella</taxon>
    </lineage>
</organism>
<dbReference type="RefSeq" id="WP_204603159.1">
    <property type="nucleotide sequence ID" value="NZ_JBHSED010000074.1"/>
</dbReference>
<sequence length="131" mass="14359">MRIDTHRALPSASRPIPRSLGDDAFSSVMLETETKEDKPDEKKGKLVAVSEEGYMRQYLVRPDGTKVLLSEMKEREEGAETTGNYSRPQAAPLPIQEDGLGRNARELIDLLNLQAGATAPSQAFKPFSGGE</sequence>
<feature type="region of interest" description="Disordered" evidence="1">
    <location>
        <begin position="1"/>
        <end position="24"/>
    </location>
</feature>
<reference evidence="3" key="1">
    <citation type="journal article" date="2019" name="Int. J. Syst. Evol. Microbiol.">
        <title>The Global Catalogue of Microorganisms (GCM) 10K type strain sequencing project: providing services to taxonomists for standard genome sequencing and annotation.</title>
        <authorList>
            <consortium name="The Broad Institute Genomics Platform"/>
            <consortium name="The Broad Institute Genome Sequencing Center for Infectious Disease"/>
            <person name="Wu L."/>
            <person name="Ma J."/>
        </authorList>
    </citation>
    <scope>NUCLEOTIDE SEQUENCE [LARGE SCALE GENOMIC DNA]</scope>
    <source>
        <strain evidence="3">CGMCC 4.1641</strain>
    </source>
</reference>
<evidence type="ECO:0000313" key="3">
    <source>
        <dbReference type="Proteomes" id="UP001595755"/>
    </source>
</evidence>
<keyword evidence="3" id="KW-1185">Reference proteome</keyword>
<evidence type="ECO:0000313" key="2">
    <source>
        <dbReference type="EMBL" id="MFC4307438.1"/>
    </source>
</evidence>
<evidence type="ECO:0000256" key="1">
    <source>
        <dbReference type="SAM" id="MobiDB-lite"/>
    </source>
</evidence>
<comment type="caution">
    <text evidence="2">The sequence shown here is derived from an EMBL/GenBank/DDBJ whole genome shotgun (WGS) entry which is preliminary data.</text>
</comment>
<dbReference type="Proteomes" id="UP001595755">
    <property type="component" value="Unassembled WGS sequence"/>
</dbReference>